<dbReference type="Gene3D" id="1.10.10.10">
    <property type="entry name" value="Winged helix-like DNA-binding domain superfamily/Winged helix DNA-binding domain"/>
    <property type="match status" value="1"/>
</dbReference>
<dbReference type="RefSeq" id="WP_345550714.1">
    <property type="nucleotide sequence ID" value="NZ_BAAAZA010000013.1"/>
</dbReference>
<keyword evidence="6" id="KW-1185">Reference proteome</keyword>
<keyword evidence="1" id="KW-0805">Transcription regulation</keyword>
<evidence type="ECO:0000313" key="5">
    <source>
        <dbReference type="EMBL" id="GAA3875723.1"/>
    </source>
</evidence>
<organism evidence="5 6">
    <name type="scientific">Streptomyces lannensis</name>
    <dbReference type="NCBI Taxonomy" id="766498"/>
    <lineage>
        <taxon>Bacteria</taxon>
        <taxon>Bacillati</taxon>
        <taxon>Actinomycetota</taxon>
        <taxon>Actinomycetes</taxon>
        <taxon>Kitasatosporales</taxon>
        <taxon>Streptomycetaceae</taxon>
        <taxon>Streptomyces</taxon>
    </lineage>
</organism>
<keyword evidence="3" id="KW-0804">Transcription</keyword>
<name>A0ABP7KI59_9ACTN</name>
<reference evidence="6" key="1">
    <citation type="journal article" date="2019" name="Int. J. Syst. Evol. Microbiol.">
        <title>The Global Catalogue of Microorganisms (GCM) 10K type strain sequencing project: providing services to taxonomists for standard genome sequencing and annotation.</title>
        <authorList>
            <consortium name="The Broad Institute Genomics Platform"/>
            <consortium name="The Broad Institute Genome Sequencing Center for Infectious Disease"/>
            <person name="Wu L."/>
            <person name="Ma J."/>
        </authorList>
    </citation>
    <scope>NUCLEOTIDE SEQUENCE [LARGE SCALE GENOMIC DNA]</scope>
    <source>
        <strain evidence="6">JCM 16578</strain>
    </source>
</reference>
<accession>A0ABP7KI59</accession>
<evidence type="ECO:0000259" key="4">
    <source>
        <dbReference type="PROSITE" id="PS51118"/>
    </source>
</evidence>
<evidence type="ECO:0000313" key="6">
    <source>
        <dbReference type="Proteomes" id="UP001501563"/>
    </source>
</evidence>
<keyword evidence="2" id="KW-0238">DNA-binding</keyword>
<sequence length="169" mass="18526">MARAKRPDVTPDLPVCSIERSLALLGDRWTLLIVREARRGATRFSDFRDALGIATDLLTQRLASLVDAGVMERRTYQEPGRRARFDYHLTRAGRDLTLVLGALQQWGDRYRPPAGGPSAVRRSRTTRQPLEVAFVDGSGSAVDITDVEFVLSDGGSGTAPTRAPEEMSG</sequence>
<dbReference type="EMBL" id="BAAAZA010000013">
    <property type="protein sequence ID" value="GAA3875723.1"/>
    <property type="molecule type" value="Genomic_DNA"/>
</dbReference>
<evidence type="ECO:0000256" key="3">
    <source>
        <dbReference type="ARBA" id="ARBA00023163"/>
    </source>
</evidence>
<dbReference type="InterPro" id="IPR036390">
    <property type="entry name" value="WH_DNA-bd_sf"/>
</dbReference>
<gene>
    <name evidence="5" type="ORF">GCM10022207_47020</name>
</gene>
<dbReference type="Pfam" id="PF01638">
    <property type="entry name" value="HxlR"/>
    <property type="match status" value="1"/>
</dbReference>
<dbReference type="InterPro" id="IPR002577">
    <property type="entry name" value="HTH_HxlR"/>
</dbReference>
<dbReference type="PROSITE" id="PS51118">
    <property type="entry name" value="HTH_HXLR"/>
    <property type="match status" value="1"/>
</dbReference>
<feature type="domain" description="HTH hxlR-type" evidence="4">
    <location>
        <begin position="16"/>
        <end position="115"/>
    </location>
</feature>
<dbReference type="PANTHER" id="PTHR33204">
    <property type="entry name" value="TRANSCRIPTIONAL REGULATOR, MARR FAMILY"/>
    <property type="match status" value="1"/>
</dbReference>
<dbReference type="InterPro" id="IPR036388">
    <property type="entry name" value="WH-like_DNA-bd_sf"/>
</dbReference>
<comment type="caution">
    <text evidence="5">The sequence shown here is derived from an EMBL/GenBank/DDBJ whole genome shotgun (WGS) entry which is preliminary data.</text>
</comment>
<evidence type="ECO:0000256" key="1">
    <source>
        <dbReference type="ARBA" id="ARBA00023015"/>
    </source>
</evidence>
<dbReference type="PANTHER" id="PTHR33204:SF18">
    <property type="entry name" value="TRANSCRIPTIONAL REGULATORY PROTEIN"/>
    <property type="match status" value="1"/>
</dbReference>
<protein>
    <submittedName>
        <fullName evidence="5">Helix-turn-helix domain-containing protein</fullName>
    </submittedName>
</protein>
<evidence type="ECO:0000256" key="2">
    <source>
        <dbReference type="ARBA" id="ARBA00023125"/>
    </source>
</evidence>
<dbReference type="SUPFAM" id="SSF46785">
    <property type="entry name" value="Winged helix' DNA-binding domain"/>
    <property type="match status" value="1"/>
</dbReference>
<proteinExistence type="predicted"/>
<dbReference type="Proteomes" id="UP001501563">
    <property type="component" value="Unassembled WGS sequence"/>
</dbReference>